<dbReference type="Proteomes" id="UP000632322">
    <property type="component" value="Unassembled WGS sequence"/>
</dbReference>
<comment type="caution">
    <text evidence="2">The sequence shown here is derived from an EMBL/GenBank/DDBJ whole genome shotgun (WGS) entry which is preliminary data.</text>
</comment>
<feature type="region of interest" description="Disordered" evidence="1">
    <location>
        <begin position="99"/>
        <end position="134"/>
    </location>
</feature>
<name>A0ABQ1LUD4_9MICO</name>
<reference evidence="3" key="1">
    <citation type="journal article" date="2019" name="Int. J. Syst. Evol. Microbiol.">
        <title>The Global Catalogue of Microorganisms (GCM) 10K type strain sequencing project: providing services to taxonomists for standard genome sequencing and annotation.</title>
        <authorList>
            <consortium name="The Broad Institute Genomics Platform"/>
            <consortium name="The Broad Institute Genome Sequencing Center for Infectious Disease"/>
            <person name="Wu L."/>
            <person name="Ma J."/>
        </authorList>
    </citation>
    <scope>NUCLEOTIDE SEQUENCE [LARGE SCALE GENOMIC DNA]</scope>
    <source>
        <strain evidence="3">CGMCC 1.15472</strain>
    </source>
</reference>
<gene>
    <name evidence="2" type="ORF">GCM10010974_10920</name>
</gene>
<keyword evidence="3" id="KW-1185">Reference proteome</keyword>
<dbReference type="EMBL" id="BMJG01000002">
    <property type="protein sequence ID" value="GGC30156.1"/>
    <property type="molecule type" value="Genomic_DNA"/>
</dbReference>
<evidence type="ECO:0000313" key="2">
    <source>
        <dbReference type="EMBL" id="GGC30156.1"/>
    </source>
</evidence>
<sequence length="134" mass="15057">MRRGIDLLRRDRHPLCLEASQCLRTARIIELARLDLGRIGEDEVLDQRWDFTERLDLRSRLGAFIELLNVELTESITLREDITDDRAIGIRGPDLPIRAGICAEPRPEGTGIHGEYSNPAISGETEDQPGIGLD</sequence>
<organism evidence="2 3">
    <name type="scientific">Brevibacterium sediminis</name>
    <dbReference type="NCBI Taxonomy" id="1857024"/>
    <lineage>
        <taxon>Bacteria</taxon>
        <taxon>Bacillati</taxon>
        <taxon>Actinomycetota</taxon>
        <taxon>Actinomycetes</taxon>
        <taxon>Micrococcales</taxon>
        <taxon>Brevibacteriaceae</taxon>
        <taxon>Brevibacterium</taxon>
    </lineage>
</organism>
<evidence type="ECO:0000313" key="3">
    <source>
        <dbReference type="Proteomes" id="UP000632322"/>
    </source>
</evidence>
<proteinExistence type="predicted"/>
<accession>A0ABQ1LUD4</accession>
<evidence type="ECO:0000256" key="1">
    <source>
        <dbReference type="SAM" id="MobiDB-lite"/>
    </source>
</evidence>
<protein>
    <submittedName>
        <fullName evidence="2">Uncharacterized protein</fullName>
    </submittedName>
</protein>